<evidence type="ECO:0000256" key="1">
    <source>
        <dbReference type="SAM" id="Phobius"/>
    </source>
</evidence>
<evidence type="ECO:0000313" key="3">
    <source>
        <dbReference type="Proteomes" id="UP000217545"/>
    </source>
</evidence>
<keyword evidence="1" id="KW-1133">Transmembrane helix</keyword>
<dbReference type="GeneID" id="31846189"/>
<feature type="transmembrane region" description="Helical" evidence="1">
    <location>
        <begin position="45"/>
        <end position="65"/>
    </location>
</feature>
<dbReference type="RefSeq" id="WP_024097226.1">
    <property type="nucleotide sequence ID" value="NZ_CP010588.1"/>
</dbReference>
<organism evidence="2 3">
    <name type="scientific">Phaeobacter gallaeciensis</name>
    <dbReference type="NCBI Taxonomy" id="60890"/>
    <lineage>
        <taxon>Bacteria</taxon>
        <taxon>Pseudomonadati</taxon>
        <taxon>Pseudomonadota</taxon>
        <taxon>Alphaproteobacteria</taxon>
        <taxon>Rhodobacterales</taxon>
        <taxon>Roseobacteraceae</taxon>
        <taxon>Phaeobacter</taxon>
    </lineage>
</organism>
<keyword evidence="1" id="KW-0812">Transmembrane</keyword>
<dbReference type="Proteomes" id="UP000217545">
    <property type="component" value="Chromosome"/>
</dbReference>
<name>A0AAC9Z8P3_9RHOB</name>
<dbReference type="AlphaFoldDB" id="A0AAC9Z8P3"/>
<evidence type="ECO:0008006" key="4">
    <source>
        <dbReference type="Google" id="ProtNLM"/>
    </source>
</evidence>
<keyword evidence="1" id="KW-0472">Membrane</keyword>
<proteinExistence type="predicted"/>
<dbReference type="EMBL" id="CP010784">
    <property type="protein sequence ID" value="ATF05860.1"/>
    <property type="molecule type" value="Genomic_DNA"/>
</dbReference>
<evidence type="ECO:0000313" key="2">
    <source>
        <dbReference type="EMBL" id="ATF05860.1"/>
    </source>
</evidence>
<reference evidence="2 3" key="1">
    <citation type="journal article" date="2017" name="Front. Microbiol.">
        <title>Phaeobacter piscinae sp. nov., a species of the Roseobacter group and potential aquaculture probiont.</title>
        <authorList>
            <person name="Sonnenschein E.C."/>
            <person name="Phippen C.B.W."/>
            <person name="Nielsen K.F."/>
            <person name="Mateiu R.V."/>
            <person name="Melchiorsen J."/>
            <person name="Gram L."/>
            <person name="Overmann J."/>
            <person name="Freese H.M."/>
        </authorList>
    </citation>
    <scope>NUCLEOTIDE SEQUENCE [LARGE SCALE GENOMIC DNA]</scope>
    <source>
        <strain evidence="2 3">P63</strain>
    </source>
</reference>
<protein>
    <recommendedName>
        <fullName evidence="4">Holin</fullName>
    </recommendedName>
</protein>
<sequence length="70" mass="7342">MSKLRNPKVQGQLRHLLTAIGPVLAVILASDDPAALVRSLIGGAGWPALVALLMAVLGFWASWVAPEKGK</sequence>
<gene>
    <name evidence="2" type="ORF">PhaeoP63_01785</name>
</gene>
<accession>A0AAC9Z8P3</accession>